<dbReference type="GO" id="GO:0005524">
    <property type="term" value="F:ATP binding"/>
    <property type="evidence" value="ECO:0007669"/>
    <property type="project" value="UniProtKB-UniRule"/>
</dbReference>
<evidence type="ECO:0000256" key="11">
    <source>
        <dbReference type="RuleBase" id="RU000304"/>
    </source>
</evidence>
<evidence type="ECO:0000256" key="2">
    <source>
        <dbReference type="ARBA" id="ARBA00012513"/>
    </source>
</evidence>
<accession>A2G0I5</accession>
<keyword evidence="5 10" id="KW-0547">Nucleotide-binding</keyword>
<dbReference type="PANTHER" id="PTHR48012:SF10">
    <property type="entry name" value="FI20177P1"/>
    <property type="match status" value="1"/>
</dbReference>
<comment type="catalytic activity">
    <reaction evidence="8">
        <text>L-threonyl-[protein] + ATP = O-phospho-L-threonyl-[protein] + ADP + H(+)</text>
        <dbReference type="Rhea" id="RHEA:46608"/>
        <dbReference type="Rhea" id="RHEA-COMP:11060"/>
        <dbReference type="Rhea" id="RHEA-COMP:11605"/>
        <dbReference type="ChEBI" id="CHEBI:15378"/>
        <dbReference type="ChEBI" id="CHEBI:30013"/>
        <dbReference type="ChEBI" id="CHEBI:30616"/>
        <dbReference type="ChEBI" id="CHEBI:61977"/>
        <dbReference type="ChEBI" id="CHEBI:456216"/>
        <dbReference type="EC" id="2.7.11.1"/>
    </reaction>
</comment>
<evidence type="ECO:0000259" key="12">
    <source>
        <dbReference type="PROSITE" id="PS50011"/>
    </source>
</evidence>
<dbReference type="SUPFAM" id="SSF56112">
    <property type="entry name" value="Protein kinase-like (PK-like)"/>
    <property type="match status" value="1"/>
</dbReference>
<dbReference type="CDD" id="cd05122">
    <property type="entry name" value="PKc_STE"/>
    <property type="match status" value="1"/>
</dbReference>
<dbReference type="RefSeq" id="XP_001302253.1">
    <property type="nucleotide sequence ID" value="XM_001302252.1"/>
</dbReference>
<evidence type="ECO:0000256" key="4">
    <source>
        <dbReference type="ARBA" id="ARBA00022679"/>
    </source>
</evidence>
<evidence type="ECO:0000256" key="1">
    <source>
        <dbReference type="ARBA" id="ARBA00008874"/>
    </source>
</evidence>
<proteinExistence type="inferred from homology"/>
<evidence type="ECO:0000256" key="9">
    <source>
        <dbReference type="ARBA" id="ARBA00048679"/>
    </source>
</evidence>
<keyword evidence="7 10" id="KW-0067">ATP-binding</keyword>
<dbReference type="PANTHER" id="PTHR48012">
    <property type="entry name" value="STERILE20-LIKE KINASE, ISOFORM B-RELATED"/>
    <property type="match status" value="1"/>
</dbReference>
<dbReference type="InParanoid" id="A2G0I5"/>
<dbReference type="InterPro" id="IPR008271">
    <property type="entry name" value="Ser/Thr_kinase_AS"/>
</dbReference>
<dbReference type="InterPro" id="IPR017441">
    <property type="entry name" value="Protein_kinase_ATP_BS"/>
</dbReference>
<dbReference type="VEuPathDB" id="TrichDB:TVAGG3_0056650"/>
<keyword evidence="3 11" id="KW-0723">Serine/threonine-protein kinase</keyword>
<dbReference type="Pfam" id="PF00069">
    <property type="entry name" value="Pkinase"/>
    <property type="match status" value="1"/>
</dbReference>
<reference evidence="13" key="1">
    <citation type="submission" date="2006-10" db="EMBL/GenBank/DDBJ databases">
        <authorList>
            <person name="Amadeo P."/>
            <person name="Zhao Q."/>
            <person name="Wortman J."/>
            <person name="Fraser-Liggett C."/>
            <person name="Carlton J."/>
        </authorList>
    </citation>
    <scope>NUCLEOTIDE SEQUENCE</scope>
    <source>
        <strain evidence="13">G3</strain>
    </source>
</reference>
<dbReference type="SMR" id="A2G0I5"/>
<reference evidence="13" key="2">
    <citation type="journal article" date="2007" name="Science">
        <title>Draft genome sequence of the sexually transmitted pathogen Trichomonas vaginalis.</title>
        <authorList>
            <person name="Carlton J.M."/>
            <person name="Hirt R.P."/>
            <person name="Silva J.C."/>
            <person name="Delcher A.L."/>
            <person name="Schatz M."/>
            <person name="Zhao Q."/>
            <person name="Wortman J.R."/>
            <person name="Bidwell S.L."/>
            <person name="Alsmark U.C.M."/>
            <person name="Besteiro S."/>
            <person name="Sicheritz-Ponten T."/>
            <person name="Noel C.J."/>
            <person name="Dacks J.B."/>
            <person name="Foster P.G."/>
            <person name="Simillion C."/>
            <person name="Van de Peer Y."/>
            <person name="Miranda-Saavedra D."/>
            <person name="Barton G.J."/>
            <person name="Westrop G.D."/>
            <person name="Mueller S."/>
            <person name="Dessi D."/>
            <person name="Fiori P.L."/>
            <person name="Ren Q."/>
            <person name="Paulsen I."/>
            <person name="Zhang H."/>
            <person name="Bastida-Corcuera F.D."/>
            <person name="Simoes-Barbosa A."/>
            <person name="Brown M.T."/>
            <person name="Hayes R.D."/>
            <person name="Mukherjee M."/>
            <person name="Okumura C.Y."/>
            <person name="Schneider R."/>
            <person name="Smith A.J."/>
            <person name="Vanacova S."/>
            <person name="Villalvazo M."/>
            <person name="Haas B.J."/>
            <person name="Pertea M."/>
            <person name="Feldblyum T.V."/>
            <person name="Utterback T.R."/>
            <person name="Shu C.L."/>
            <person name="Osoegawa K."/>
            <person name="de Jong P.J."/>
            <person name="Hrdy I."/>
            <person name="Horvathova L."/>
            <person name="Zubacova Z."/>
            <person name="Dolezal P."/>
            <person name="Malik S.B."/>
            <person name="Logsdon J.M. Jr."/>
            <person name="Henze K."/>
            <person name="Gupta A."/>
            <person name="Wang C.C."/>
            <person name="Dunne R.L."/>
            <person name="Upcroft J.A."/>
            <person name="Upcroft P."/>
            <person name="White O."/>
            <person name="Salzberg S.L."/>
            <person name="Tang P."/>
            <person name="Chiu C.-H."/>
            <person name="Lee Y.-S."/>
            <person name="Embley T.M."/>
            <person name="Coombs G.H."/>
            <person name="Mottram J.C."/>
            <person name="Tachezy J."/>
            <person name="Fraser-Liggett C.M."/>
            <person name="Johnson P.J."/>
        </authorList>
    </citation>
    <scope>NUCLEOTIDE SEQUENCE [LARGE SCALE GENOMIC DNA]</scope>
    <source>
        <strain evidence="13">G3</strain>
    </source>
</reference>
<dbReference type="SMART" id="SM00220">
    <property type="entry name" value="S_TKc"/>
    <property type="match status" value="1"/>
</dbReference>
<dbReference type="EMBL" id="DS114210">
    <property type="protein sequence ID" value="EAX89323.1"/>
    <property type="molecule type" value="Genomic_DNA"/>
</dbReference>
<dbReference type="PROSITE" id="PS50011">
    <property type="entry name" value="PROTEIN_KINASE_DOM"/>
    <property type="match status" value="1"/>
</dbReference>
<dbReference type="STRING" id="5722.A2G0I5"/>
<evidence type="ECO:0000256" key="3">
    <source>
        <dbReference type="ARBA" id="ARBA00022527"/>
    </source>
</evidence>
<keyword evidence="6 13" id="KW-0418">Kinase</keyword>
<dbReference type="OMA" id="QIFRTIN"/>
<evidence type="ECO:0000256" key="10">
    <source>
        <dbReference type="PROSITE-ProRule" id="PRU10141"/>
    </source>
</evidence>
<feature type="binding site" evidence="10">
    <location>
        <position position="62"/>
    </location>
    <ligand>
        <name>ATP</name>
        <dbReference type="ChEBI" id="CHEBI:30616"/>
    </ligand>
</feature>
<gene>
    <name evidence="13" type="ORF">TVAG_355770</name>
</gene>
<evidence type="ECO:0000313" key="14">
    <source>
        <dbReference type="Proteomes" id="UP000001542"/>
    </source>
</evidence>
<comment type="catalytic activity">
    <reaction evidence="9">
        <text>L-seryl-[protein] + ATP = O-phospho-L-seryl-[protein] + ADP + H(+)</text>
        <dbReference type="Rhea" id="RHEA:17989"/>
        <dbReference type="Rhea" id="RHEA-COMP:9863"/>
        <dbReference type="Rhea" id="RHEA-COMP:11604"/>
        <dbReference type="ChEBI" id="CHEBI:15378"/>
        <dbReference type="ChEBI" id="CHEBI:29999"/>
        <dbReference type="ChEBI" id="CHEBI:30616"/>
        <dbReference type="ChEBI" id="CHEBI:83421"/>
        <dbReference type="ChEBI" id="CHEBI:456216"/>
        <dbReference type="EC" id="2.7.11.1"/>
    </reaction>
</comment>
<feature type="domain" description="Protein kinase" evidence="12">
    <location>
        <begin position="33"/>
        <end position="289"/>
    </location>
</feature>
<dbReference type="EC" id="2.7.11.1" evidence="2"/>
<dbReference type="KEGG" id="tva:4746993"/>
<keyword evidence="14" id="KW-1185">Reference proteome</keyword>
<dbReference type="VEuPathDB" id="TrichDB:TVAG_355770"/>
<dbReference type="PROSITE" id="PS00107">
    <property type="entry name" value="PROTEIN_KINASE_ATP"/>
    <property type="match status" value="1"/>
</dbReference>
<sequence length="340" mass="38357">MKISKPVAVTHNLHVDRDMKWTFDPSVKPEDNFQIIREIGRGGFGAVYEMLHTQSGYRLAGKVVNEESMSSSAKQSLLKEIDLLKKINSPYTVQYFGNIIFNKQQMILMEYCDRGSFRDMIDYRNLCLTEKQAAIVIKDVLSGILILHTKHKVLHRDIKAANILLMSDGGIRLTDFGISRDFSGGTLNTMSSIGTPYWMAPEVINSQPYSYPADIWSIGATTIELVEGAPPYCELEPTKAMMNIAAHGFPGFRAPRAVTKEFKDFIAHTMSKDPKNRCTIPQLLKHPWIQQVDTLNRVEVMKPLTSTIIDLKALKEMIGAPSTDEGTRIITTARNTLRRY</sequence>
<dbReference type="InterPro" id="IPR000719">
    <property type="entry name" value="Prot_kinase_dom"/>
</dbReference>
<dbReference type="FunFam" id="1.10.510.10:FF:001091">
    <property type="entry name" value="STE family protein kinase"/>
    <property type="match status" value="1"/>
</dbReference>
<dbReference type="GO" id="GO:0004674">
    <property type="term" value="F:protein serine/threonine kinase activity"/>
    <property type="evidence" value="ECO:0007669"/>
    <property type="project" value="UniProtKB-KW"/>
</dbReference>
<dbReference type="OrthoDB" id="8693905at2759"/>
<dbReference type="Proteomes" id="UP000001542">
    <property type="component" value="Unassembled WGS sequence"/>
</dbReference>
<dbReference type="GO" id="GO:0035556">
    <property type="term" value="P:intracellular signal transduction"/>
    <property type="evidence" value="ECO:0000318"/>
    <property type="project" value="GO_Central"/>
</dbReference>
<evidence type="ECO:0000256" key="5">
    <source>
        <dbReference type="ARBA" id="ARBA00022741"/>
    </source>
</evidence>
<dbReference type="Gene3D" id="1.10.510.10">
    <property type="entry name" value="Transferase(Phosphotransferase) domain 1"/>
    <property type="match status" value="1"/>
</dbReference>
<organism evidence="13 14">
    <name type="scientific">Trichomonas vaginalis (strain ATCC PRA-98 / G3)</name>
    <dbReference type="NCBI Taxonomy" id="412133"/>
    <lineage>
        <taxon>Eukaryota</taxon>
        <taxon>Metamonada</taxon>
        <taxon>Parabasalia</taxon>
        <taxon>Trichomonadida</taxon>
        <taxon>Trichomonadidae</taxon>
        <taxon>Trichomonas</taxon>
    </lineage>
</organism>
<dbReference type="eggNOG" id="KOG0574">
    <property type="taxonomic scope" value="Eukaryota"/>
</dbReference>
<keyword evidence="4" id="KW-0808">Transferase</keyword>
<dbReference type="InterPro" id="IPR011009">
    <property type="entry name" value="Kinase-like_dom_sf"/>
</dbReference>
<evidence type="ECO:0000256" key="8">
    <source>
        <dbReference type="ARBA" id="ARBA00047899"/>
    </source>
</evidence>
<evidence type="ECO:0000313" key="13">
    <source>
        <dbReference type="EMBL" id="EAX89323.1"/>
    </source>
</evidence>
<dbReference type="AlphaFoldDB" id="A2G0I5"/>
<protein>
    <recommendedName>
        <fullName evidence="2">non-specific serine/threonine protein kinase</fullName>
        <ecNumber evidence="2">2.7.11.1</ecNumber>
    </recommendedName>
</protein>
<comment type="similarity">
    <text evidence="1">Belongs to the protein kinase superfamily. STE Ser/Thr protein kinase family. STE20 subfamily.</text>
</comment>
<dbReference type="VEuPathDB" id="TrichDB:TVAGG3_0054930"/>
<evidence type="ECO:0000256" key="7">
    <source>
        <dbReference type="ARBA" id="ARBA00022840"/>
    </source>
</evidence>
<dbReference type="GO" id="GO:0043408">
    <property type="term" value="P:regulation of MAPK cascade"/>
    <property type="evidence" value="ECO:0000318"/>
    <property type="project" value="GO_Central"/>
</dbReference>
<dbReference type="PROSITE" id="PS00108">
    <property type="entry name" value="PROTEIN_KINASE_ST"/>
    <property type="match status" value="1"/>
</dbReference>
<name>A2G0I5_TRIV3</name>
<evidence type="ECO:0000256" key="6">
    <source>
        <dbReference type="ARBA" id="ARBA00022777"/>
    </source>
</evidence>
<dbReference type="InterPro" id="IPR050629">
    <property type="entry name" value="STE20/SPS1-PAK"/>
</dbReference>